<reference evidence="1 2" key="1">
    <citation type="journal article" date="2017" name="Proc. Natl. Acad. Sci. U.S.A.">
        <title>Insights into the red algae and eukaryotic evolution from the genome of Porphyra umbilicalis (Bangiophyceae, Rhodophyta).</title>
        <authorList>
            <person name="Brawley S.H."/>
            <person name="Blouin N.A."/>
            <person name="Ficko-Blean E."/>
            <person name="Wheeler G.L."/>
            <person name="Lohr M."/>
            <person name="Goodson H.V."/>
            <person name="Jenkins J.W."/>
            <person name="Blaby-Haas C.E."/>
            <person name="Helliwell K.E."/>
            <person name="Chan C.X."/>
            <person name="Marriage T.N."/>
            <person name="Bhattacharya D."/>
            <person name="Klein A.S."/>
            <person name="Badis Y."/>
            <person name="Brodie J."/>
            <person name="Cao Y."/>
            <person name="Collen J."/>
            <person name="Dittami S.M."/>
            <person name="Gachon C.M.M."/>
            <person name="Green B.R."/>
            <person name="Karpowicz S.J."/>
            <person name="Kim J.W."/>
            <person name="Kudahl U.J."/>
            <person name="Lin S."/>
            <person name="Michel G."/>
            <person name="Mittag M."/>
            <person name="Olson B.J.S.C."/>
            <person name="Pangilinan J.L."/>
            <person name="Peng Y."/>
            <person name="Qiu H."/>
            <person name="Shu S."/>
            <person name="Singer J.T."/>
            <person name="Smith A.G."/>
            <person name="Sprecher B.N."/>
            <person name="Wagner V."/>
            <person name="Wang W."/>
            <person name="Wang Z.Y."/>
            <person name="Yan J."/>
            <person name="Yarish C."/>
            <person name="Zauner-Riek S."/>
            <person name="Zhuang Y."/>
            <person name="Zou Y."/>
            <person name="Lindquist E.A."/>
            <person name="Grimwood J."/>
            <person name="Barry K.W."/>
            <person name="Rokhsar D.S."/>
            <person name="Schmutz J."/>
            <person name="Stiller J.W."/>
            <person name="Grossman A.R."/>
            <person name="Prochnik S.E."/>
        </authorList>
    </citation>
    <scope>NUCLEOTIDE SEQUENCE [LARGE SCALE GENOMIC DNA]</scope>
</reference>
<evidence type="ECO:0000313" key="2">
    <source>
        <dbReference type="Proteomes" id="UP000218209"/>
    </source>
</evidence>
<proteinExistence type="predicted"/>
<keyword evidence="1" id="KW-0934">Plastid</keyword>
<keyword evidence="1" id="KW-0150">Chloroplast</keyword>
<accession>A0A221SQ85</accession>
<name>A0A221SQ85_PORUM</name>
<keyword evidence="2" id="KW-1185">Reference proteome</keyword>
<dbReference type="RefSeq" id="YP_009413247.1">
    <property type="nucleotide sequence ID" value="NC_035573.1"/>
</dbReference>
<gene>
    <name evidence="1" type="primary">orf74</name>
</gene>
<sequence>MRNLNTANSYFTLSIHSLRNTINLKLAYLNPSLRITKNFTIQVVLEIIRQAAPSCIFRSSKFSKNKPFFSHKFIAQYIFEGLITYNFTSYFSISEEFLLSQNIQTKYFVTNLQTVKYISPTKALIASSDYWLNKQSEILRRQFLILWLKLHYQNFDTLNWPTKGYLLEIESWYFTPFQKSNLFNYDFQFYYLFIHKIDIKHIAHFSLPFYYQSRINHILRKILKLQSNFRIETIPIMFYSSYFQSKFCKPLFNFSARMRIEYQIPINSKSRISFFCNYTRPFLMNYSQTYIILQSSLIDQQFVSSLYQQIFYGLKMQLKLPINQIPPLSIEYTINSGRKFCIYFHISHQR</sequence>
<dbReference type="EMBL" id="MF385003">
    <property type="protein sequence ID" value="ASN78708.1"/>
    <property type="molecule type" value="Genomic_DNA"/>
</dbReference>
<protein>
    <submittedName>
        <fullName evidence="1">Uncharacterized protein</fullName>
    </submittedName>
</protein>
<geneLocation type="chloroplast" evidence="1"/>
<organism evidence="1 2">
    <name type="scientific">Porphyra umbilicalis</name>
    <name type="common">Purple laver</name>
    <name type="synonym">Red alga</name>
    <dbReference type="NCBI Taxonomy" id="2786"/>
    <lineage>
        <taxon>Eukaryota</taxon>
        <taxon>Rhodophyta</taxon>
        <taxon>Bangiophyceae</taxon>
        <taxon>Bangiales</taxon>
        <taxon>Bangiaceae</taxon>
        <taxon>Porphyra</taxon>
    </lineage>
</organism>
<dbReference type="GeneID" id="33873514"/>
<dbReference type="AlphaFoldDB" id="A0A221SQ85"/>
<evidence type="ECO:0000313" key="1">
    <source>
        <dbReference type="EMBL" id="ASN78708.1"/>
    </source>
</evidence>
<dbReference type="Proteomes" id="UP000218209">
    <property type="component" value="Chloroplast Pltd"/>
</dbReference>